<dbReference type="PANTHER" id="PTHR19143:SF444">
    <property type="entry name" value="PROTEIN SCABROUS"/>
    <property type="match status" value="1"/>
</dbReference>
<dbReference type="Gene3D" id="3.90.215.10">
    <property type="entry name" value="Gamma Fibrinogen, chain A, domain 1"/>
    <property type="match status" value="1"/>
</dbReference>
<evidence type="ECO:0000256" key="1">
    <source>
        <dbReference type="SAM" id="SignalP"/>
    </source>
</evidence>
<dbReference type="EMBL" id="MF787215">
    <property type="protein sequence ID" value="AXF50190.1"/>
    <property type="molecule type" value="mRNA"/>
</dbReference>
<dbReference type="AlphaFoldDB" id="A0A345BIH2"/>
<dbReference type="InterPro" id="IPR002181">
    <property type="entry name" value="Fibrinogen_a/b/g_C_dom"/>
</dbReference>
<evidence type="ECO:0000259" key="2">
    <source>
        <dbReference type="PROSITE" id="PS51406"/>
    </source>
</evidence>
<reference evidence="3" key="1">
    <citation type="journal article" date="2018" name="Mol. Immunol.">
        <title>Comparative immunological study of the snail Physella acuta (Hygrophila, Pulmonata) reveals shared and unique aspects of gastropod immunobiology.</title>
        <authorList>
            <person name="Schultz J.H."/>
            <person name="Bu L."/>
            <person name="Adema C.M."/>
        </authorList>
    </citation>
    <scope>NUCLEOTIDE SEQUENCE</scope>
    <source>
        <strain evidence="3">A</strain>
    </source>
</reference>
<evidence type="ECO:0000313" key="3">
    <source>
        <dbReference type="EMBL" id="AXF50190.1"/>
    </source>
</evidence>
<dbReference type="GO" id="GO:0005615">
    <property type="term" value="C:extracellular space"/>
    <property type="evidence" value="ECO:0007669"/>
    <property type="project" value="TreeGrafter"/>
</dbReference>
<name>A0A345BIH2_PHYAT</name>
<feature type="chain" id="PRO_5016575233" evidence="1">
    <location>
        <begin position="22"/>
        <end position="421"/>
    </location>
</feature>
<protein>
    <submittedName>
        <fullName evidence="3">Fibrinogen-related protein 1</fullName>
    </submittedName>
</protein>
<keyword evidence="1" id="KW-0732">Signal</keyword>
<dbReference type="InterPro" id="IPR014716">
    <property type="entry name" value="Fibrinogen_a/b/g_C_1"/>
</dbReference>
<proteinExistence type="evidence at transcript level"/>
<accession>A0A345BIH2</accession>
<dbReference type="SMART" id="SM00186">
    <property type="entry name" value="FBG"/>
    <property type="match status" value="1"/>
</dbReference>
<feature type="signal peptide" evidence="1">
    <location>
        <begin position="1"/>
        <end position="21"/>
    </location>
</feature>
<dbReference type="InterPro" id="IPR050373">
    <property type="entry name" value="Fibrinogen_C-term_domain"/>
</dbReference>
<feature type="domain" description="Fibrinogen C-terminal" evidence="2">
    <location>
        <begin position="191"/>
        <end position="415"/>
    </location>
</feature>
<sequence length="421" mass="45627" precursor="true">MGTLRRFGVFGLFCFFHLAASNPSNVKADPSISASPATIRLGLTQSLSVRCDIPAGWGSIDSVILSQVDGTAVHPLAEITPSIGVISTLAAEDAKVTGALNPAGNYLQVTRSFPQVATSGVYSCEGVGTNSLGKSVSFSVQVRVSTEYASQPEYVNEIITLHKQQQNTAQLLADAYATGNATQHLLDKAARRIRQINDNCEPVVGTGCSDPSLPVGQHVITVTPNDGLGGIKVLCDVRVPGDGWTVFQKRFNGSVDFYEDYAAYENGFGNVDGGEFWLGLKNIRRLLLENNDENTLRIDMTEQGTGFNFTRVYPVFMLGDESGSYTLFLDGYDDGGTGMSANSGARFSTFDKDTSGGCPSSLRIAGWWFETGCGYVNLNGLYGLSGGEASMFWYEIYNHPRHSMSRTEMKFKRRQVPTVHF</sequence>
<dbReference type="SUPFAM" id="SSF56496">
    <property type="entry name" value="Fibrinogen C-terminal domain-like"/>
    <property type="match status" value="1"/>
</dbReference>
<dbReference type="Pfam" id="PF00147">
    <property type="entry name" value="Fibrinogen_C"/>
    <property type="match status" value="1"/>
</dbReference>
<dbReference type="InterPro" id="IPR036056">
    <property type="entry name" value="Fibrinogen-like_C"/>
</dbReference>
<dbReference type="PROSITE" id="PS51406">
    <property type="entry name" value="FIBRINOGEN_C_2"/>
    <property type="match status" value="1"/>
</dbReference>
<organism evidence="3">
    <name type="scientific">Physella acuta</name>
    <name type="common">Acute bladder snail</name>
    <name type="synonym">Physa acuta</name>
    <dbReference type="NCBI Taxonomy" id="109671"/>
    <lineage>
        <taxon>Eukaryota</taxon>
        <taxon>Metazoa</taxon>
        <taxon>Spiralia</taxon>
        <taxon>Lophotrochozoa</taxon>
        <taxon>Mollusca</taxon>
        <taxon>Gastropoda</taxon>
        <taxon>Heterobranchia</taxon>
        <taxon>Euthyneura</taxon>
        <taxon>Panpulmonata</taxon>
        <taxon>Hygrophila</taxon>
        <taxon>Lymnaeoidea</taxon>
        <taxon>Physidae</taxon>
        <taxon>Physella</taxon>
    </lineage>
</organism>
<dbReference type="PANTHER" id="PTHR19143">
    <property type="entry name" value="FIBRINOGEN/TENASCIN/ANGIOPOEITIN"/>
    <property type="match status" value="1"/>
</dbReference>